<dbReference type="STRING" id="361077.A0A152A6S9"/>
<dbReference type="InParanoid" id="A0A152A6S9"/>
<feature type="chain" id="PRO_5007593695" evidence="2">
    <location>
        <begin position="23"/>
        <end position="377"/>
    </location>
</feature>
<evidence type="ECO:0000256" key="1">
    <source>
        <dbReference type="SAM" id="Phobius"/>
    </source>
</evidence>
<keyword evidence="4" id="KW-1185">Reference proteome</keyword>
<keyword evidence="1" id="KW-1133">Transmembrane helix</keyword>
<evidence type="ECO:0000256" key="2">
    <source>
        <dbReference type="SAM" id="SignalP"/>
    </source>
</evidence>
<dbReference type="Proteomes" id="UP000076078">
    <property type="component" value="Unassembled WGS sequence"/>
</dbReference>
<gene>
    <name evidence="3" type="ORF">DLAC_01852</name>
</gene>
<comment type="caution">
    <text evidence="3">The sequence shown here is derived from an EMBL/GenBank/DDBJ whole genome shotgun (WGS) entry which is preliminary data.</text>
</comment>
<keyword evidence="2" id="KW-0732">Signal</keyword>
<accession>A0A152A6S9</accession>
<organism evidence="3 4">
    <name type="scientific">Tieghemostelium lacteum</name>
    <name type="common">Slime mold</name>
    <name type="synonym">Dictyostelium lacteum</name>
    <dbReference type="NCBI Taxonomy" id="361077"/>
    <lineage>
        <taxon>Eukaryota</taxon>
        <taxon>Amoebozoa</taxon>
        <taxon>Evosea</taxon>
        <taxon>Eumycetozoa</taxon>
        <taxon>Dictyostelia</taxon>
        <taxon>Dictyosteliales</taxon>
        <taxon>Raperosteliaceae</taxon>
        <taxon>Tieghemostelium</taxon>
    </lineage>
</organism>
<dbReference type="OrthoDB" id="20761at2759"/>
<keyword evidence="1" id="KW-0812">Transmembrane</keyword>
<protein>
    <submittedName>
        <fullName evidence="3">Uncharacterized protein</fullName>
    </submittedName>
</protein>
<sequence>MHSRYLIFAIILIITIIRFTNAQPIELQPPSNKEFYCFGNSNATDADRDNRNELYYPALPTQFENTDHKFIQSSVRYIPEGCQEFLHERSNRDKRSCCMTEQQDRFQFLLERIFKASKGALIDCPTKEWLPLPNGFREVSDTGQTPDLEAQTTNPYIRVYDTRYHVKTCIDHLQKLQCYKCSQDHNTILREPNVFLNPTDISNLDNQPLFYINANYTRNSLYQQFVGKSVTLCLSYYEQLKEYCSFISFKEIEFESYYTESLKNFYEPANDGYSNIDQPKIVRKLYVSPDLTDAFYVSNANCFKLPIEPFEPPVCSLIHNGTFMNDYRSNIEKDINGRPIDSDIQTSQSSSLLSTILTLKLHIVIFTIIIIHIYLIL</sequence>
<evidence type="ECO:0000313" key="4">
    <source>
        <dbReference type="Proteomes" id="UP000076078"/>
    </source>
</evidence>
<feature type="transmembrane region" description="Helical" evidence="1">
    <location>
        <begin position="352"/>
        <end position="376"/>
    </location>
</feature>
<name>A0A152A6S9_TIELA</name>
<dbReference type="OMA" id="HIVIFTI"/>
<feature type="signal peptide" evidence="2">
    <location>
        <begin position="1"/>
        <end position="22"/>
    </location>
</feature>
<dbReference type="AlphaFoldDB" id="A0A152A6S9"/>
<reference evidence="3 4" key="1">
    <citation type="submission" date="2015-12" db="EMBL/GenBank/DDBJ databases">
        <title>Dictyostelia acquired genes for synthesis and detection of signals that induce cell-type specialization by lateral gene transfer from prokaryotes.</title>
        <authorList>
            <person name="Gloeckner G."/>
            <person name="Schaap P."/>
        </authorList>
    </citation>
    <scope>NUCLEOTIDE SEQUENCE [LARGE SCALE GENOMIC DNA]</scope>
    <source>
        <strain evidence="3 4">TK</strain>
    </source>
</reference>
<dbReference type="FunCoup" id="A0A152A6S9">
    <property type="interactions" value="738"/>
</dbReference>
<dbReference type="EMBL" id="LODT01000006">
    <property type="protein sequence ID" value="KYR01835.1"/>
    <property type="molecule type" value="Genomic_DNA"/>
</dbReference>
<keyword evidence="1" id="KW-0472">Membrane</keyword>
<proteinExistence type="predicted"/>
<evidence type="ECO:0000313" key="3">
    <source>
        <dbReference type="EMBL" id="KYR01835.1"/>
    </source>
</evidence>